<reference evidence="1 2" key="1">
    <citation type="submission" date="2018-06" db="EMBL/GenBank/DDBJ databases">
        <title>Echinicola strongylocentroti sp. nov., isolated from a sea urchin Strongylocentrotus intermedius.</title>
        <authorList>
            <person name="Bae S.S."/>
        </authorList>
    </citation>
    <scope>NUCLEOTIDE SEQUENCE [LARGE SCALE GENOMIC DNA]</scope>
    <source>
        <strain evidence="1 2">MEBiC08714</strain>
    </source>
</reference>
<evidence type="ECO:0000313" key="1">
    <source>
        <dbReference type="EMBL" id="AWW30165.1"/>
    </source>
</evidence>
<organism evidence="1 2">
    <name type="scientific">Echinicola strongylocentroti</name>
    <dbReference type="NCBI Taxonomy" id="1795355"/>
    <lineage>
        <taxon>Bacteria</taxon>
        <taxon>Pseudomonadati</taxon>
        <taxon>Bacteroidota</taxon>
        <taxon>Cytophagia</taxon>
        <taxon>Cytophagales</taxon>
        <taxon>Cyclobacteriaceae</taxon>
        <taxon>Echinicola</taxon>
    </lineage>
</organism>
<keyword evidence="2" id="KW-1185">Reference proteome</keyword>
<name>A0A2Z4IGW1_9BACT</name>
<dbReference type="OrthoDB" id="634374at2"/>
<sequence>MEKHSTYKITKDDLVEIQQNVEAKALFCVDPIPFEGKAFPPFLLIALPNGGTLSIKRAREKITATDCFPKRLANLGFCHFQGLKAGMKRDGLFHLLHLSKERLVSPGIPLPFKEVSKSLMENKYAEFLLPFDVFAHKTKAFQQGALDYWKKRDFTTAAFMFHQAIELGFHASEVFALGKAKQSHKLYSHILSAEYYAPALADVFLDVNHQTVSPIPLLEKAYLGARYRTNFNISEDDIADLPDLVEEFLSRLFQLPGSYKTAITAFTPQTVQSPTKKSTVMESNQKNTSTLIKSGLNENIQSFLKHLASEFEIDYVYCFGIQTREGQGFSPFMFANSSAESRYDLLIISTEPDTSPIQEFCMDAQAAGIGVFAIVHHKKEVDDGLKKEPRFFNTIIQNGQLFYGNPDGLDFKVITPDYKYIIQGIRTHWDTRNKRASQYLYAAECSKNGCPEVVMFLIHLGLEQLALGIIYTYMGYIPKFRSLSYLFSLCGNFTSGFSDIFQSKEFLGKELLKSLCSSFSGARFRSGYRVDPSHVSAIFDRIPKLNDRLRNLHEEKIKQLELNGEKANSA</sequence>
<accession>A0A2Z4IGW1</accession>
<dbReference type="Gene3D" id="1.20.120.330">
    <property type="entry name" value="Nucleotidyltransferases domain 2"/>
    <property type="match status" value="2"/>
</dbReference>
<dbReference type="Proteomes" id="UP000248688">
    <property type="component" value="Chromosome"/>
</dbReference>
<dbReference type="KEGG" id="est:DN752_08540"/>
<dbReference type="RefSeq" id="WP_112783550.1">
    <property type="nucleotide sequence ID" value="NZ_CP030041.1"/>
</dbReference>
<protein>
    <recommendedName>
        <fullName evidence="3">HEPN domain-containing protein</fullName>
    </recommendedName>
</protein>
<dbReference type="SUPFAM" id="SSF81593">
    <property type="entry name" value="Nucleotidyltransferase substrate binding subunit/domain"/>
    <property type="match status" value="1"/>
</dbReference>
<dbReference type="EMBL" id="CP030041">
    <property type="protein sequence ID" value="AWW30165.1"/>
    <property type="molecule type" value="Genomic_DNA"/>
</dbReference>
<dbReference type="AlphaFoldDB" id="A0A2Z4IGW1"/>
<evidence type="ECO:0000313" key="2">
    <source>
        <dbReference type="Proteomes" id="UP000248688"/>
    </source>
</evidence>
<evidence type="ECO:0008006" key="3">
    <source>
        <dbReference type="Google" id="ProtNLM"/>
    </source>
</evidence>
<proteinExistence type="predicted"/>
<gene>
    <name evidence="1" type="ORF">DN752_08540</name>
</gene>